<dbReference type="InterPro" id="IPR013130">
    <property type="entry name" value="Fe3_Rdtase_TM_dom"/>
</dbReference>
<keyword evidence="14 17" id="KW-0472">Membrane</keyword>
<dbReference type="SUPFAM" id="SSF63380">
    <property type="entry name" value="Riboflavin synthase domain-like"/>
    <property type="match status" value="1"/>
</dbReference>
<evidence type="ECO:0000256" key="10">
    <source>
        <dbReference type="ARBA" id="ARBA00022989"/>
    </source>
</evidence>
<dbReference type="CDD" id="cd06186">
    <property type="entry name" value="NOX_Duox_like_FAD_NADP"/>
    <property type="match status" value="2"/>
</dbReference>
<feature type="domain" description="FAD-binding FR-type" evidence="18">
    <location>
        <begin position="1419"/>
        <end position="1524"/>
    </location>
</feature>
<feature type="transmembrane region" description="Helical" evidence="17">
    <location>
        <begin position="169"/>
        <end position="191"/>
    </location>
</feature>
<feature type="transmembrane region" description="Helical" evidence="17">
    <location>
        <begin position="514"/>
        <end position="540"/>
    </location>
</feature>
<evidence type="ECO:0000256" key="7">
    <source>
        <dbReference type="ARBA" id="ARBA00022723"/>
    </source>
</evidence>
<dbReference type="OrthoDB" id="167398at2759"/>
<dbReference type="EC" id="1.16.1.7" evidence="16"/>
<feature type="transmembrane region" description="Helical" evidence="17">
    <location>
        <begin position="110"/>
        <end position="131"/>
    </location>
</feature>
<comment type="similarity">
    <text evidence="3">Belongs to the ferric reductase (FRE) family.</text>
</comment>
<feature type="transmembrane region" description="Helical" evidence="17">
    <location>
        <begin position="1345"/>
        <end position="1363"/>
    </location>
</feature>
<dbReference type="STRING" id="210143.A0A1R3IN62"/>
<evidence type="ECO:0000256" key="8">
    <source>
        <dbReference type="ARBA" id="ARBA00022827"/>
    </source>
</evidence>
<dbReference type="PANTHER" id="PTHR11972">
    <property type="entry name" value="NADPH OXIDASE"/>
    <property type="match status" value="1"/>
</dbReference>
<dbReference type="GO" id="GO:0140618">
    <property type="term" value="F:ferric-chelate reductase (NADH) activity"/>
    <property type="evidence" value="ECO:0007669"/>
    <property type="project" value="UniProtKB-EC"/>
</dbReference>
<evidence type="ECO:0000256" key="5">
    <source>
        <dbReference type="ARBA" id="ARBA00022630"/>
    </source>
</evidence>
<evidence type="ECO:0000256" key="6">
    <source>
        <dbReference type="ARBA" id="ARBA00022692"/>
    </source>
</evidence>
<feature type="transmembrane region" description="Helical" evidence="17">
    <location>
        <begin position="87"/>
        <end position="103"/>
    </location>
</feature>
<dbReference type="Proteomes" id="UP000188268">
    <property type="component" value="Unassembled WGS sequence"/>
</dbReference>
<evidence type="ECO:0000256" key="12">
    <source>
        <dbReference type="ARBA" id="ARBA00023004"/>
    </source>
</evidence>
<evidence type="ECO:0000256" key="4">
    <source>
        <dbReference type="ARBA" id="ARBA00022448"/>
    </source>
</evidence>
<dbReference type="SFLD" id="SFLDS00052">
    <property type="entry name" value="Ferric_Reductase_Domain"/>
    <property type="match status" value="2"/>
</dbReference>
<dbReference type="InterPro" id="IPR017938">
    <property type="entry name" value="Riboflavin_synthase-like_b-brl"/>
</dbReference>
<feature type="transmembrane region" description="Helical" evidence="17">
    <location>
        <begin position="646"/>
        <end position="667"/>
    </location>
</feature>
<feature type="transmembrane region" description="Helical" evidence="17">
    <location>
        <begin position="370"/>
        <end position="389"/>
    </location>
</feature>
<keyword evidence="7" id="KW-0479">Metal-binding</keyword>
<dbReference type="PANTHER" id="PTHR11972:SF79">
    <property type="entry name" value="FERRIC REDUCTION OXIDASE 4-RELATED"/>
    <property type="match status" value="1"/>
</dbReference>
<comment type="caution">
    <text evidence="19">The sequence shown here is derived from an EMBL/GenBank/DDBJ whole genome shotgun (WGS) entry which is preliminary data.</text>
</comment>
<feature type="transmembrane region" description="Helical" evidence="17">
    <location>
        <begin position="611"/>
        <end position="634"/>
    </location>
</feature>
<feature type="transmembrane region" description="Helical" evidence="17">
    <location>
        <begin position="576"/>
        <end position="599"/>
    </location>
</feature>
<dbReference type="PRINTS" id="PR00406">
    <property type="entry name" value="CYTB5RDTASE"/>
</dbReference>
<accession>A0A1R3IN62</accession>
<feature type="transmembrane region" description="Helical" evidence="17">
    <location>
        <begin position="425"/>
        <end position="453"/>
    </location>
</feature>
<comment type="catalytic activity">
    <reaction evidence="15">
        <text>2 a Fe(II)-siderophore + NAD(+) + H(+) = 2 a Fe(III)-siderophore + NADH</text>
        <dbReference type="Rhea" id="RHEA:15061"/>
        <dbReference type="Rhea" id="RHEA-COMP:11342"/>
        <dbReference type="Rhea" id="RHEA-COMP:11344"/>
        <dbReference type="ChEBI" id="CHEBI:15378"/>
        <dbReference type="ChEBI" id="CHEBI:29033"/>
        <dbReference type="ChEBI" id="CHEBI:29034"/>
        <dbReference type="ChEBI" id="CHEBI:57540"/>
        <dbReference type="ChEBI" id="CHEBI:57945"/>
        <dbReference type="EC" id="1.16.1.7"/>
    </reaction>
</comment>
<evidence type="ECO:0000256" key="14">
    <source>
        <dbReference type="ARBA" id="ARBA00023136"/>
    </source>
</evidence>
<dbReference type="GO" id="GO:0006811">
    <property type="term" value="P:monoatomic ion transport"/>
    <property type="evidence" value="ECO:0007669"/>
    <property type="project" value="UniProtKB-KW"/>
</dbReference>
<dbReference type="GO" id="GO:0005886">
    <property type="term" value="C:plasma membrane"/>
    <property type="evidence" value="ECO:0007669"/>
    <property type="project" value="TreeGrafter"/>
</dbReference>
<feature type="transmembrane region" description="Helical" evidence="17">
    <location>
        <begin position="1265"/>
        <end position="1286"/>
    </location>
</feature>
<feature type="transmembrane region" description="Helical" evidence="17">
    <location>
        <begin position="341"/>
        <end position="364"/>
    </location>
</feature>
<dbReference type="SFLD" id="SFLDG01168">
    <property type="entry name" value="Ferric_reductase_subgroup_(FRE"/>
    <property type="match status" value="2"/>
</dbReference>
<gene>
    <name evidence="19" type="ORF">CCACVL1_11061</name>
</gene>
<dbReference type="InterPro" id="IPR039261">
    <property type="entry name" value="FNR_nucleotide-bd"/>
</dbReference>
<feature type="transmembrane region" description="Helical" evidence="17">
    <location>
        <begin position="1118"/>
        <end position="1137"/>
    </location>
</feature>
<evidence type="ECO:0000256" key="16">
    <source>
        <dbReference type="ARBA" id="ARBA00066905"/>
    </source>
</evidence>
<dbReference type="GO" id="GO:0046872">
    <property type="term" value="F:metal ion binding"/>
    <property type="evidence" value="ECO:0007669"/>
    <property type="project" value="UniProtKB-KW"/>
</dbReference>
<dbReference type="SUPFAM" id="SSF52343">
    <property type="entry name" value="Ferredoxin reductase-like, C-terminal NADP-linked domain"/>
    <property type="match status" value="2"/>
</dbReference>
<keyword evidence="5" id="KW-0285">Flavoprotein</keyword>
<comment type="cofactor">
    <cofactor evidence="1">
        <name>FAD</name>
        <dbReference type="ChEBI" id="CHEBI:57692"/>
    </cofactor>
</comment>
<protein>
    <recommendedName>
        <fullName evidence="16">ferric-chelate reductase (NADH)</fullName>
        <ecNumber evidence="16">1.16.1.7</ecNumber>
    </recommendedName>
</protein>
<dbReference type="Gramene" id="OMO83990">
    <property type="protein sequence ID" value="OMO83990"/>
    <property type="gene ID" value="CCACVL1_11061"/>
</dbReference>
<feature type="transmembrane region" description="Helical" evidence="17">
    <location>
        <begin position="679"/>
        <end position="696"/>
    </location>
</feature>
<evidence type="ECO:0000313" key="19">
    <source>
        <dbReference type="EMBL" id="OMO83990.1"/>
    </source>
</evidence>
<dbReference type="Pfam" id="PF01794">
    <property type="entry name" value="Ferric_reduct"/>
    <property type="match status" value="2"/>
</dbReference>
<comment type="subcellular location">
    <subcellularLocation>
        <location evidence="2">Membrane</location>
        <topology evidence="2">Multi-pass membrane protein</topology>
    </subcellularLocation>
</comment>
<keyword evidence="9" id="KW-0249">Electron transport</keyword>
<keyword evidence="13" id="KW-0406">Ion transport</keyword>
<feature type="transmembrane region" description="Helical" evidence="17">
    <location>
        <begin position="203"/>
        <end position="220"/>
    </location>
</feature>
<dbReference type="InterPro" id="IPR013112">
    <property type="entry name" value="FAD-bd_8"/>
</dbReference>
<evidence type="ECO:0000256" key="13">
    <source>
        <dbReference type="ARBA" id="ARBA00023065"/>
    </source>
</evidence>
<feature type="transmembrane region" description="Helical" evidence="17">
    <location>
        <begin position="232"/>
        <end position="254"/>
    </location>
</feature>
<keyword evidence="4" id="KW-0813">Transport</keyword>
<feature type="transmembrane region" description="Helical" evidence="17">
    <location>
        <begin position="1307"/>
        <end position="1329"/>
    </location>
</feature>
<evidence type="ECO:0000313" key="20">
    <source>
        <dbReference type="Proteomes" id="UP000188268"/>
    </source>
</evidence>
<evidence type="ECO:0000256" key="2">
    <source>
        <dbReference type="ARBA" id="ARBA00004141"/>
    </source>
</evidence>
<dbReference type="PROSITE" id="PS51384">
    <property type="entry name" value="FAD_FR"/>
    <property type="match status" value="2"/>
</dbReference>
<dbReference type="InterPro" id="IPR050369">
    <property type="entry name" value="RBOH/FRE"/>
</dbReference>
<evidence type="ECO:0000256" key="15">
    <source>
        <dbReference type="ARBA" id="ARBA00050970"/>
    </source>
</evidence>
<feature type="transmembrane region" description="Helical" evidence="17">
    <location>
        <begin position="945"/>
        <end position="972"/>
    </location>
</feature>
<evidence type="ECO:0000256" key="1">
    <source>
        <dbReference type="ARBA" id="ARBA00001974"/>
    </source>
</evidence>
<feature type="transmembrane region" description="Helical" evidence="17">
    <location>
        <begin position="1167"/>
        <end position="1187"/>
    </location>
</feature>
<feature type="transmembrane region" description="Helical" evidence="17">
    <location>
        <begin position="1208"/>
        <end position="1234"/>
    </location>
</feature>
<keyword evidence="10 17" id="KW-1133">Transmembrane helix</keyword>
<feature type="domain" description="FAD-binding FR-type" evidence="18">
    <location>
        <begin position="723"/>
        <end position="827"/>
    </location>
</feature>
<dbReference type="InterPro" id="IPR017927">
    <property type="entry name" value="FAD-bd_FR_type"/>
</dbReference>
<dbReference type="Pfam" id="PF08022">
    <property type="entry name" value="FAD_binding_8"/>
    <property type="match status" value="2"/>
</dbReference>
<evidence type="ECO:0000256" key="3">
    <source>
        <dbReference type="ARBA" id="ARBA00006278"/>
    </source>
</evidence>
<feature type="transmembrane region" description="Helical" evidence="17">
    <location>
        <begin position="1686"/>
        <end position="1705"/>
    </location>
</feature>
<feature type="transmembrane region" description="Helical" evidence="17">
    <location>
        <begin position="312"/>
        <end position="329"/>
    </location>
</feature>
<dbReference type="Pfam" id="PF08030">
    <property type="entry name" value="NAD_binding_6"/>
    <property type="match status" value="2"/>
</dbReference>
<evidence type="ECO:0000256" key="9">
    <source>
        <dbReference type="ARBA" id="ARBA00022982"/>
    </source>
</evidence>
<evidence type="ECO:0000256" key="17">
    <source>
        <dbReference type="SAM" id="Phobius"/>
    </source>
</evidence>
<dbReference type="InterPro" id="IPR013121">
    <property type="entry name" value="Fe_red_NAD-bd_6"/>
</dbReference>
<keyword evidence="20" id="KW-1185">Reference proteome</keyword>
<reference evidence="19 20" key="1">
    <citation type="submission" date="2013-09" db="EMBL/GenBank/DDBJ databases">
        <title>Corchorus capsularis genome sequencing.</title>
        <authorList>
            <person name="Alam M."/>
            <person name="Haque M.S."/>
            <person name="Islam M.S."/>
            <person name="Emdad E.M."/>
            <person name="Islam M.M."/>
            <person name="Ahmed B."/>
            <person name="Halim A."/>
            <person name="Hossen Q.M.M."/>
            <person name="Hossain M.Z."/>
            <person name="Ahmed R."/>
            <person name="Khan M.M."/>
            <person name="Islam R."/>
            <person name="Rashid M.M."/>
            <person name="Khan S.A."/>
            <person name="Rahman M.S."/>
            <person name="Alam M."/>
        </authorList>
    </citation>
    <scope>NUCLEOTIDE SEQUENCE [LARGE SCALE GENOMIC DNA]</scope>
    <source>
        <strain evidence="20">cv. CVL-1</strain>
        <tissue evidence="19">Whole seedling</tissue>
    </source>
</reference>
<feature type="transmembrane region" description="Helical" evidence="17">
    <location>
        <begin position="473"/>
        <end position="493"/>
    </location>
</feature>
<keyword evidence="8" id="KW-0274">FAD</keyword>
<dbReference type="Gene3D" id="3.40.50.80">
    <property type="entry name" value="Nucleotide-binding domain of ferredoxin-NADP reductase (FNR) module"/>
    <property type="match status" value="3"/>
</dbReference>
<dbReference type="InterPro" id="IPR008537">
    <property type="entry name" value="DUF819"/>
</dbReference>
<feature type="transmembrane region" description="Helical" evidence="17">
    <location>
        <begin position="992"/>
        <end position="1009"/>
    </location>
</feature>
<evidence type="ECO:0000256" key="11">
    <source>
        <dbReference type="ARBA" id="ARBA00023002"/>
    </source>
</evidence>
<keyword evidence="11" id="KW-0560">Oxidoreductase</keyword>
<sequence length="1808" mass="200589">MASFALSSSLVSLPVSPSIPSLHRSPFFLRQGLVTASTVPVVPNLGLSYQNTSLNKPLLSPSLTSKTRNVEVRSQLRYPLISPEDHWGTWTALFSIGAFGLWSEKTKIGSMVSAALVSTLVGLAASNVGIIPFEAPAYSLFLGYLLPLAVPMLLFRADLRKVISSTGTLLLAFLLGSVSTIVGTLVAFWVVPMRSLGSDNWKIASALMGSYIGGSVNYIAISEALGVSPSVLAAGVAADNVICAIYFMILFAIASKVPPEAPTSASNDVEMNLDPDLGGKSPVLQIATALAISFLICKSASYLTNLFKIEGGILPGVTAVTVILATLFSKQFGNLAPAGDTLALALMQVFFTVVGANGSIWNVINTAPSIFLFALVQVSIHLVMILGLGKLLRLDLKLLLLASNANVGGPTTACGMATAQGWSSLVVPAILAGIFGISIATFLGIGFGTMNTWTPKLQSKLTSTYFEGQGTNLVLFSFPVMFIAAFGCAYLHFQKKSTVSYSKAKSSAVLKRPMVVMAPLGIVSATELIFAAMFVALMIWSLANYLYVSFGHLHMHKAGEKIWEAKFRSVSLRLGYVGNICWAFLFFPVTRGSSLLPLLGLTSESSIKYHIWLGHVSNFLFLLHTIGFIIYWAITNQMAQILEWSSTYVSNVAGMIAMVIAIPMWVTSFPYFRRKMFELFFYTHHIYLVYILFYVLHVGDAYFCMILPGIFLFLVDRFLRFLQSRHRARLLSARLLPCGVLELNFSKTPGLYYNPTSILFVNVPRISKLQWHPFTVTSNCNMEPDMLSLVIKSEGSWSHKLYQEISSSTLDHLQVSTEGPYGPISPHFLRHECLVLVSGGSGITPFISIIREIIFQTQKNPNGKIPRVVLICAFKHSVDLAMLDLLLPISGTPSQISQIQLQIEAYITRDKEQPNPDTHKPLQTIWFKPSPLDSPISATLGPNNWLWLGAIIASSFVMFLLLLGIVTRYYIYPIDQNTETIYHYSYRALWDMFLVCVCIFIVSSVVFLWRKKQNAREMNQIQNTEVPTPTTSPGLWFPGGADRELESLPHQSLVQATKIHFGSRPDLKKILLDIKESDVGVFACGPRKMRHEVRIIAANLQVSKVVERKKTMKMVGSGMKLLLLLIFLGYMVLWIMMPTKLYFEHWMPQIRAKTVSTCFGPRQGASMLIYTFPILFIATMASIYLHLGKKKKNSDDNTNRFGTLRKPVMVKGPLGIVSWMELSFLSMFIVLLAWSTTSYLSRMFVNIDQMAAKTGLQVWEAKLEMSGLALGLVGNICLAFLFFQVTRGSSLLRLIGLTSEASIKYHIWVGHITMTIFTAHGLCFLVFWAKTHQISEVLKWDKVDISNVAGEIALVSGLVMWVASLPKIRRKMFELFYYTHHLYILFVVFFIFHVGFSYSCIMLPGFYLFLVDRYLRFLQSQQRVSLVSARILPCQTVELNFSKSPELSYTPTSTVFVNVPSISKLQWHPFTITSSSNLNPDKLSIVIKSQGSWTSKLYQKLSSPLPIDHLEVSMEGPYGPASTHFQRHDTLVMVSGGSGITPLISIIRDLLFKASNCNDRIPQILLVCSFKNSVDVTMLELLLPVSGSTLDISCLKLQIEAYVTRDIDPIITDNKNPLQTVLFKPKASDAPVSAILGPKSWLWLGLIISSSFVIFLLLIGILTRFYIYPIDHNSDIIYPTSARAALNMLCICIAIAMTATAVFLWNKKRNVKGRGQILSMDTPPTVSPALFYNNGERELESLPHQSLLQATKVHYGERPDLKKILFEQKGSSVGVIASGPREMRQEVAAICSSGLVDNLHFESFSFTW</sequence>
<dbReference type="EMBL" id="AWWV01009788">
    <property type="protein sequence ID" value="OMO83990.1"/>
    <property type="molecule type" value="Genomic_DNA"/>
</dbReference>
<organism evidence="19 20">
    <name type="scientific">Corchorus capsularis</name>
    <name type="common">Jute</name>
    <dbReference type="NCBI Taxonomy" id="210143"/>
    <lineage>
        <taxon>Eukaryota</taxon>
        <taxon>Viridiplantae</taxon>
        <taxon>Streptophyta</taxon>
        <taxon>Embryophyta</taxon>
        <taxon>Tracheophyta</taxon>
        <taxon>Spermatophyta</taxon>
        <taxon>Magnoliopsida</taxon>
        <taxon>eudicotyledons</taxon>
        <taxon>Gunneridae</taxon>
        <taxon>Pentapetalae</taxon>
        <taxon>rosids</taxon>
        <taxon>malvids</taxon>
        <taxon>Malvales</taxon>
        <taxon>Malvaceae</taxon>
        <taxon>Grewioideae</taxon>
        <taxon>Apeibeae</taxon>
        <taxon>Corchorus</taxon>
    </lineage>
</organism>
<evidence type="ECO:0000259" key="18">
    <source>
        <dbReference type="PROSITE" id="PS51384"/>
    </source>
</evidence>
<proteinExistence type="inferred from homology"/>
<dbReference type="FunFam" id="3.40.50.80:FF:000039">
    <property type="entry name" value="Ferric reduction oxidase 3"/>
    <property type="match status" value="2"/>
</dbReference>
<feature type="transmembrane region" description="Helical" evidence="17">
    <location>
        <begin position="1641"/>
        <end position="1666"/>
    </location>
</feature>
<dbReference type="Pfam" id="PF05684">
    <property type="entry name" value="DUF819"/>
    <property type="match status" value="1"/>
</dbReference>
<feature type="transmembrane region" description="Helical" evidence="17">
    <location>
        <begin position="137"/>
        <end position="157"/>
    </location>
</feature>
<keyword evidence="12" id="KW-0408">Iron</keyword>
<name>A0A1R3IN62_COCAP</name>
<dbReference type="OMA" id="GEIFGCK"/>
<keyword evidence="6 17" id="KW-0812">Transmembrane</keyword>